<dbReference type="Proteomes" id="UP000502508">
    <property type="component" value="Chromosome"/>
</dbReference>
<protein>
    <submittedName>
        <fullName evidence="1">Uncharacterized protein</fullName>
    </submittedName>
</protein>
<proteinExistence type="predicted"/>
<reference evidence="1 2" key="1">
    <citation type="submission" date="2020-03" db="EMBL/GenBank/DDBJ databases">
        <title>Whole genome shotgun sequence of Phytohabitans flavus NBRC 107702.</title>
        <authorList>
            <person name="Komaki H."/>
            <person name="Tamura T."/>
        </authorList>
    </citation>
    <scope>NUCLEOTIDE SEQUENCE [LARGE SCALE GENOMIC DNA]</scope>
    <source>
        <strain evidence="1 2">NBRC 107702</strain>
    </source>
</reference>
<reference evidence="1 2" key="2">
    <citation type="submission" date="2020-03" db="EMBL/GenBank/DDBJ databases">
        <authorList>
            <person name="Ichikawa N."/>
            <person name="Kimura A."/>
            <person name="Kitahashi Y."/>
            <person name="Uohara A."/>
        </authorList>
    </citation>
    <scope>NUCLEOTIDE SEQUENCE [LARGE SCALE GENOMIC DNA]</scope>
    <source>
        <strain evidence="1 2">NBRC 107702</strain>
    </source>
</reference>
<dbReference type="RefSeq" id="WP_173042013.1">
    <property type="nucleotide sequence ID" value="NZ_AP022870.1"/>
</dbReference>
<dbReference type="AlphaFoldDB" id="A0A6F8Y8T2"/>
<evidence type="ECO:0000313" key="2">
    <source>
        <dbReference type="Proteomes" id="UP000502508"/>
    </source>
</evidence>
<evidence type="ECO:0000313" key="1">
    <source>
        <dbReference type="EMBL" id="BCB82505.1"/>
    </source>
</evidence>
<organism evidence="1 2">
    <name type="scientific">Phytohabitans flavus</name>
    <dbReference type="NCBI Taxonomy" id="1076124"/>
    <lineage>
        <taxon>Bacteria</taxon>
        <taxon>Bacillati</taxon>
        <taxon>Actinomycetota</taxon>
        <taxon>Actinomycetes</taxon>
        <taxon>Micromonosporales</taxon>
        <taxon>Micromonosporaceae</taxon>
    </lineage>
</organism>
<dbReference type="KEGG" id="pfla:Pflav_089150"/>
<accession>A0A6F8Y8T2</accession>
<keyword evidence="2" id="KW-1185">Reference proteome</keyword>
<sequence length="222" mass="24398">MDWDRVVAALERHALAPGDAVGKRREWEHVLTFTVDDYGYEARPADWLIGQAAWVDAAVRVVADRFMDNFAITYGLLFTGDQDLFLNDPAAIRELGRGLGAEVDPLAYAEVLAELYSGEHIDRSTVLPFSATGGHRAGALVRDRAQFAAEYEWVDPALVSAPAVRGDGGGVELEFCSVHYFLTETKSAVDVLQWTVVGGGGRPASWVRRYLARGVERPYRVG</sequence>
<name>A0A6F8Y8T2_9ACTN</name>
<gene>
    <name evidence="1" type="ORF">Pflav_089150</name>
</gene>
<dbReference type="EMBL" id="AP022870">
    <property type="protein sequence ID" value="BCB82505.1"/>
    <property type="molecule type" value="Genomic_DNA"/>
</dbReference>